<sequence>MTDKEKLKDDLNDIVDSAISSFWMKEYHDEHERRKLEWRGVQDTINSLIDRQPSEEGAKKAWDVLQQGLSRCESMNEKACARCSKFKGCQEGEETIRKALGIEEG</sequence>
<dbReference type="EMBL" id="MT141214">
    <property type="protein sequence ID" value="QJA56361.1"/>
    <property type="molecule type" value="Genomic_DNA"/>
</dbReference>
<gene>
    <name evidence="1" type="ORF">MM415B01867_0007</name>
    <name evidence="2" type="ORF">TM448B05973_0004</name>
</gene>
<dbReference type="AlphaFoldDB" id="A0A6M3IG59"/>
<protein>
    <submittedName>
        <fullName evidence="1">Uncharacterized protein</fullName>
    </submittedName>
</protein>
<evidence type="ECO:0000313" key="1">
    <source>
        <dbReference type="EMBL" id="QJA56361.1"/>
    </source>
</evidence>
<reference evidence="1" key="1">
    <citation type="submission" date="2020-03" db="EMBL/GenBank/DDBJ databases">
        <title>The deep terrestrial virosphere.</title>
        <authorList>
            <person name="Holmfeldt K."/>
            <person name="Nilsson E."/>
            <person name="Simone D."/>
            <person name="Lopez-Fernandez M."/>
            <person name="Wu X."/>
            <person name="de Brujin I."/>
            <person name="Lundin D."/>
            <person name="Andersson A."/>
            <person name="Bertilsson S."/>
            <person name="Dopson M."/>
        </authorList>
    </citation>
    <scope>NUCLEOTIDE SEQUENCE</scope>
    <source>
        <strain evidence="1">MM415B01867</strain>
        <strain evidence="2">TM448B05973</strain>
    </source>
</reference>
<proteinExistence type="predicted"/>
<organism evidence="1">
    <name type="scientific">viral metagenome</name>
    <dbReference type="NCBI Taxonomy" id="1070528"/>
    <lineage>
        <taxon>unclassified sequences</taxon>
        <taxon>metagenomes</taxon>
        <taxon>organismal metagenomes</taxon>
    </lineage>
</organism>
<dbReference type="EMBL" id="MT145144">
    <property type="protein sequence ID" value="QJI04058.1"/>
    <property type="molecule type" value="Genomic_DNA"/>
</dbReference>
<evidence type="ECO:0000313" key="2">
    <source>
        <dbReference type="EMBL" id="QJI04058.1"/>
    </source>
</evidence>
<name>A0A6M3IG59_9ZZZZ</name>
<accession>A0A6M3IG59</accession>